<protein>
    <recommendedName>
        <fullName evidence="3">Chitin-binding type-4 domain-containing protein</fullName>
    </recommendedName>
</protein>
<organism evidence="1 2">
    <name type="scientific">Dreissena polymorpha</name>
    <name type="common">Zebra mussel</name>
    <name type="synonym">Mytilus polymorpha</name>
    <dbReference type="NCBI Taxonomy" id="45954"/>
    <lineage>
        <taxon>Eukaryota</taxon>
        <taxon>Metazoa</taxon>
        <taxon>Spiralia</taxon>
        <taxon>Lophotrochozoa</taxon>
        <taxon>Mollusca</taxon>
        <taxon>Bivalvia</taxon>
        <taxon>Autobranchia</taxon>
        <taxon>Heteroconchia</taxon>
        <taxon>Euheterodonta</taxon>
        <taxon>Imparidentia</taxon>
        <taxon>Neoheterodontei</taxon>
        <taxon>Myida</taxon>
        <taxon>Dreissenoidea</taxon>
        <taxon>Dreissenidae</taxon>
        <taxon>Dreissena</taxon>
    </lineage>
</organism>
<dbReference type="AlphaFoldDB" id="A0A9D4JEL1"/>
<sequence length="59" mass="6508">MNGGKCGACGDPYDAWDKPNQTPGGTYVTGTIVRSYESSSVIDIKIEVTAYHMGWFEFR</sequence>
<dbReference type="Proteomes" id="UP000828390">
    <property type="component" value="Unassembled WGS sequence"/>
</dbReference>
<evidence type="ECO:0008006" key="3">
    <source>
        <dbReference type="Google" id="ProtNLM"/>
    </source>
</evidence>
<evidence type="ECO:0000313" key="2">
    <source>
        <dbReference type="Proteomes" id="UP000828390"/>
    </source>
</evidence>
<reference evidence="1" key="2">
    <citation type="submission" date="2020-11" db="EMBL/GenBank/DDBJ databases">
        <authorList>
            <person name="McCartney M.A."/>
            <person name="Auch B."/>
            <person name="Kono T."/>
            <person name="Mallez S."/>
            <person name="Becker A."/>
            <person name="Gohl D.M."/>
            <person name="Silverstein K.A.T."/>
            <person name="Koren S."/>
            <person name="Bechman K.B."/>
            <person name="Herman A."/>
            <person name="Abrahante J.E."/>
            <person name="Garbe J."/>
        </authorList>
    </citation>
    <scope>NUCLEOTIDE SEQUENCE</scope>
    <source>
        <strain evidence="1">Duluth1</strain>
        <tissue evidence="1">Whole animal</tissue>
    </source>
</reference>
<name>A0A9D4JEL1_DREPO</name>
<comment type="caution">
    <text evidence="1">The sequence shown here is derived from an EMBL/GenBank/DDBJ whole genome shotgun (WGS) entry which is preliminary data.</text>
</comment>
<dbReference type="EMBL" id="JAIWYP010000006">
    <property type="protein sequence ID" value="KAH3809991.1"/>
    <property type="molecule type" value="Genomic_DNA"/>
</dbReference>
<reference evidence="1" key="1">
    <citation type="journal article" date="2019" name="bioRxiv">
        <title>The Genome of the Zebra Mussel, Dreissena polymorpha: A Resource for Invasive Species Research.</title>
        <authorList>
            <person name="McCartney M.A."/>
            <person name="Auch B."/>
            <person name="Kono T."/>
            <person name="Mallez S."/>
            <person name="Zhang Y."/>
            <person name="Obille A."/>
            <person name="Becker A."/>
            <person name="Abrahante J.E."/>
            <person name="Garbe J."/>
            <person name="Badalamenti J.P."/>
            <person name="Herman A."/>
            <person name="Mangelson H."/>
            <person name="Liachko I."/>
            <person name="Sullivan S."/>
            <person name="Sone E.D."/>
            <person name="Koren S."/>
            <person name="Silverstein K.A.T."/>
            <person name="Beckman K.B."/>
            <person name="Gohl D.M."/>
        </authorList>
    </citation>
    <scope>NUCLEOTIDE SEQUENCE</scope>
    <source>
        <strain evidence="1">Duluth1</strain>
        <tissue evidence="1">Whole animal</tissue>
    </source>
</reference>
<keyword evidence="2" id="KW-1185">Reference proteome</keyword>
<proteinExistence type="predicted"/>
<accession>A0A9D4JEL1</accession>
<evidence type="ECO:0000313" key="1">
    <source>
        <dbReference type="EMBL" id="KAH3809991.1"/>
    </source>
</evidence>
<gene>
    <name evidence="1" type="ORF">DPMN_138373</name>
</gene>